<comment type="caution">
    <text evidence="2">The sequence shown here is derived from an EMBL/GenBank/DDBJ whole genome shotgun (WGS) entry which is preliminary data.</text>
</comment>
<keyword evidence="3" id="KW-1185">Reference proteome</keyword>
<proteinExistence type="predicted"/>
<evidence type="ECO:0000256" key="1">
    <source>
        <dbReference type="SAM" id="MobiDB-lite"/>
    </source>
</evidence>
<organism evidence="2 3">
    <name type="scientific">Blattamonas nauphoetae</name>
    <dbReference type="NCBI Taxonomy" id="2049346"/>
    <lineage>
        <taxon>Eukaryota</taxon>
        <taxon>Metamonada</taxon>
        <taxon>Preaxostyla</taxon>
        <taxon>Oxymonadida</taxon>
        <taxon>Blattamonas</taxon>
    </lineage>
</organism>
<dbReference type="Gene3D" id="3.80.10.10">
    <property type="entry name" value="Ribonuclease Inhibitor"/>
    <property type="match status" value="2"/>
</dbReference>
<dbReference type="PANTHER" id="PTHR13318:SF95">
    <property type="entry name" value="F-BOX PROTEIN YLR352W"/>
    <property type="match status" value="1"/>
</dbReference>
<feature type="region of interest" description="Disordered" evidence="1">
    <location>
        <begin position="197"/>
        <end position="227"/>
    </location>
</feature>
<dbReference type="SUPFAM" id="SSF52047">
    <property type="entry name" value="RNI-like"/>
    <property type="match status" value="2"/>
</dbReference>
<gene>
    <name evidence="2" type="ORF">BLNAU_1686</name>
</gene>
<feature type="compositionally biased region" description="Low complexity" evidence="1">
    <location>
        <begin position="197"/>
        <end position="206"/>
    </location>
</feature>
<dbReference type="EMBL" id="JARBJD010000007">
    <property type="protein sequence ID" value="KAK2963153.1"/>
    <property type="molecule type" value="Genomic_DNA"/>
</dbReference>
<dbReference type="InterPro" id="IPR032675">
    <property type="entry name" value="LRR_dom_sf"/>
</dbReference>
<name>A0ABQ9YHB7_9EUKA</name>
<dbReference type="PANTHER" id="PTHR13318">
    <property type="entry name" value="PARTNER OF PAIRED, ISOFORM B-RELATED"/>
    <property type="match status" value="1"/>
</dbReference>
<accession>A0ABQ9YHB7</accession>
<protein>
    <submittedName>
        <fullName evidence="2">Uncharacterized protein</fullName>
    </submittedName>
</protein>
<reference evidence="2 3" key="1">
    <citation type="journal article" date="2022" name="bioRxiv">
        <title>Genomics of Preaxostyla Flagellates Illuminates Evolutionary Transitions and the Path Towards Mitochondrial Loss.</title>
        <authorList>
            <person name="Novak L.V.F."/>
            <person name="Treitli S.C."/>
            <person name="Pyrih J."/>
            <person name="Halakuc P."/>
            <person name="Pipaliya S.V."/>
            <person name="Vacek V."/>
            <person name="Brzon O."/>
            <person name="Soukal P."/>
            <person name="Eme L."/>
            <person name="Dacks J.B."/>
            <person name="Karnkowska A."/>
            <person name="Elias M."/>
            <person name="Hampl V."/>
        </authorList>
    </citation>
    <scope>NUCLEOTIDE SEQUENCE [LARGE SCALE GENOMIC DNA]</scope>
    <source>
        <strain evidence="2">NAU3</strain>
        <tissue evidence="2">Gut</tissue>
    </source>
</reference>
<evidence type="ECO:0000313" key="3">
    <source>
        <dbReference type="Proteomes" id="UP001281761"/>
    </source>
</evidence>
<dbReference type="Proteomes" id="UP001281761">
    <property type="component" value="Unassembled WGS sequence"/>
</dbReference>
<feature type="compositionally biased region" description="Polar residues" evidence="1">
    <location>
        <begin position="211"/>
        <end position="227"/>
    </location>
</feature>
<sequence length="900" mass="101375">MSVNFGIVREITPRKPRNLFETLHPSLWAIIIASGLDNDLRDLYSLMGTNLYLKSLVPMCITHLTLPCCIPLAHLSALSRRFPHVDSMDFGGCIHAPRMLMIGNEADTKENETDETAFADTSFDMLNLYGCGQLSSSFLVSLIRPSIQKCTLTHLVLGGCMSKLTDELLRKLLEFPQEPAIVIPHVQDKIPTPQPTHITPPQHTIIDVSESPPTTLASQPSPQPFNPDQSQLLDEAGQNVVFVVRPPNSAQLTGRNTPVFYRPKPKHLPFRTSLSSSSNILTPYAYPPPQTSIPLSYGMLYSPPLPVQTTSPRPFSAHRFTPQPTNDTHEKTPESATIGHRKFNTPSPVPSLFYKTQSPQLVPPHSIRHLNLADGFKLTDKSAHLIATSLPNLEILFLGDCYGMTADGLTEIVSSCHQLKALSVDRCRCNSTVLQTIAKNCPQLMCLITGYISTNDLRCLASGCPQLKVLRLSYGNVLRCTRQTAMILSRLPNLQCLELSTNDSLSDFVDALCVDWEQMDVNEEDEDLLDRDGNAINPAERLAYYEVAAEDVLDERVRALLDDETNEDDVTTLRHIVEMQFDEEKRTLTNRMLKSQAQERCFERLLKEATQYEDRVPTPSPTGMKTMRYEDRDSPFTPPHASPTNISFPRPKNLMSRLSYLSFRDGLLTQDGLLHLALNGYNLQFLSFAGSVTFGEGRNNEHTPPSYLHSPLYSFAKYLRSDVGMQVFEFPRHIPLLHVEAFIHGAGENKQYDTVWKHVQRITLVDSEIDDRTLLSLLALFPFLTTIQLRDCPNIHPTVFVPSHYGTFSTVRQLDLFNSEKCTNNNLTELLLNPSVLPSLQRLFISSNTPCTEQAQTRSQNSSTPRCDFLPQQRPFLRVYKRSSCECFGDEGFQRGNHWW</sequence>
<feature type="region of interest" description="Disordered" evidence="1">
    <location>
        <begin position="319"/>
        <end position="341"/>
    </location>
</feature>
<evidence type="ECO:0000313" key="2">
    <source>
        <dbReference type="EMBL" id="KAK2963153.1"/>
    </source>
</evidence>